<dbReference type="PATRIC" id="fig|796385.3.peg.3854"/>
<dbReference type="EMBL" id="CP008746">
    <property type="protein sequence ID" value="AKJ40141.1"/>
    <property type="molecule type" value="Genomic_DNA"/>
</dbReference>
<sequence>MDKLKLIKPTTELEETALEYKKEHFDIGEYELHGNALLDKTELYFT</sequence>
<organism evidence="1 2">
    <name type="scientific">Methanosarcina barkeri CM1</name>
    <dbReference type="NCBI Taxonomy" id="796385"/>
    <lineage>
        <taxon>Archaea</taxon>
        <taxon>Methanobacteriati</taxon>
        <taxon>Methanobacteriota</taxon>
        <taxon>Stenosarchaea group</taxon>
        <taxon>Methanomicrobia</taxon>
        <taxon>Methanosarcinales</taxon>
        <taxon>Methanosarcinaceae</taxon>
        <taxon>Methanosarcina</taxon>
    </lineage>
</organism>
<reference evidence="2" key="1">
    <citation type="submission" date="2014-06" db="EMBL/GenBank/DDBJ databases">
        <title>The complete genome sequence of Methanosarcina barkeri CM1.</title>
        <authorList>
            <consortium name="Pastoral Greenhouse Gas Research Consortium"/>
            <person name="Lambie S.C."/>
            <person name="Leahy S.C."/>
            <person name="Kelly W.J."/>
            <person name="Li D."/>
            <person name="Reilly K."/>
            <person name="Attwood G.T."/>
            <person name="Altermann E."/>
        </authorList>
    </citation>
    <scope>NUCLEOTIDE SEQUENCE [LARGE SCALE GENOMIC DNA]</scope>
    <source>
        <strain evidence="2">CM1</strain>
    </source>
</reference>
<reference evidence="1 2" key="2">
    <citation type="journal article" date="2015" name="Stand. Genomic Sci.">
        <title>The complete genome sequence of the rumen methanogen Methanosarcina barkeri CM1.</title>
        <authorList>
            <person name="Lambie S.C."/>
            <person name="Kelly W.J."/>
            <person name="Leahy S.C."/>
            <person name="Li D."/>
            <person name="Reilly K."/>
            <person name="McAllister T.A."/>
            <person name="Valle E.R."/>
            <person name="Attwood G.T."/>
            <person name="Altermann E."/>
        </authorList>
    </citation>
    <scope>NUCLEOTIDE SEQUENCE [LARGE SCALE GENOMIC DNA]</scope>
    <source>
        <strain evidence="1 2">CM1</strain>
    </source>
</reference>
<proteinExistence type="predicted"/>
<dbReference type="Proteomes" id="UP000035331">
    <property type="component" value="Chromosome"/>
</dbReference>
<keyword evidence="1" id="KW-0808">Transferase</keyword>
<evidence type="ECO:0000313" key="1">
    <source>
        <dbReference type="EMBL" id="AKJ40141.1"/>
    </source>
</evidence>
<dbReference type="AlphaFoldDB" id="A0A0G3CE20"/>
<protein>
    <submittedName>
        <fullName evidence="1">GNAT family acetyltransferase</fullName>
    </submittedName>
</protein>
<evidence type="ECO:0000313" key="2">
    <source>
        <dbReference type="Proteomes" id="UP000035331"/>
    </source>
</evidence>
<dbReference type="GO" id="GO:0016740">
    <property type="term" value="F:transferase activity"/>
    <property type="evidence" value="ECO:0007669"/>
    <property type="project" value="UniProtKB-KW"/>
</dbReference>
<accession>A0A0G3CE20</accession>
<dbReference type="GeneID" id="62648824"/>
<name>A0A0G3CE20_METBA</name>
<gene>
    <name evidence="1" type="ORF">MCM1_3154</name>
</gene>
<dbReference type="RefSeq" id="WP_203225619.1">
    <property type="nucleotide sequence ID" value="NZ_CP008746.1"/>
</dbReference>